<dbReference type="Gene3D" id="1.10.230.10">
    <property type="entry name" value="Cytochrome P450-Terp, domain 2"/>
    <property type="match status" value="1"/>
</dbReference>
<dbReference type="EC" id="2.3.3.16" evidence="3"/>
<dbReference type="Pfam" id="PF00285">
    <property type="entry name" value="Citrate_synt"/>
    <property type="match status" value="1"/>
</dbReference>
<dbReference type="PRINTS" id="PR00143">
    <property type="entry name" value="CITRTSNTHASE"/>
</dbReference>
<dbReference type="Gene3D" id="1.10.580.10">
    <property type="entry name" value="Citrate Synthase, domain 1"/>
    <property type="match status" value="1"/>
</dbReference>
<dbReference type="InterPro" id="IPR036969">
    <property type="entry name" value="Citrate_synthase_sf"/>
</dbReference>
<proteinExistence type="inferred from homology"/>
<evidence type="ECO:0000313" key="7">
    <source>
        <dbReference type="Proteomes" id="UP000002318"/>
    </source>
</evidence>
<comment type="pathway">
    <text evidence="1">Carbohydrate metabolism; tricarboxylic acid cycle; isocitrate from oxaloacetate: step 1/2.</text>
</comment>
<dbReference type="InterPro" id="IPR016143">
    <property type="entry name" value="Citrate_synth-like_sm_a-sub"/>
</dbReference>
<dbReference type="HOGENOM" id="CLU_070533_0_0_12"/>
<reference evidence="6 7" key="1">
    <citation type="journal article" date="2010" name="Stand. Genomic Sci.">
        <title>Complete genome sequence of Spirochaeta smaragdinae type strain (SEBR 4228).</title>
        <authorList>
            <person name="Mavromatis K."/>
            <person name="Yasawong M."/>
            <person name="Chertkov O."/>
            <person name="Lapidus A."/>
            <person name="Lucas S."/>
            <person name="Nolan M."/>
            <person name="Del Rio T.G."/>
            <person name="Tice H."/>
            <person name="Cheng J.F."/>
            <person name="Pitluck S."/>
            <person name="Liolios K."/>
            <person name="Ivanova N."/>
            <person name="Tapia R."/>
            <person name="Han C."/>
            <person name="Bruce D."/>
            <person name="Goodwin L."/>
            <person name="Pati A."/>
            <person name="Chen A."/>
            <person name="Palaniappan K."/>
            <person name="Land M."/>
            <person name="Hauser L."/>
            <person name="Chang Y.J."/>
            <person name="Jeffries C.D."/>
            <person name="Detter J.C."/>
            <person name="Rohde M."/>
            <person name="Brambilla E."/>
            <person name="Spring S."/>
            <person name="Goker M."/>
            <person name="Sikorski J."/>
            <person name="Woyke T."/>
            <person name="Bristow J."/>
            <person name="Eisen J.A."/>
            <person name="Markowitz V."/>
            <person name="Hugenholtz P."/>
            <person name="Klenk H.P."/>
            <person name="Kyrpides N.C."/>
        </authorList>
    </citation>
    <scope>NUCLEOTIDE SEQUENCE [LARGE SCALE GENOMIC DNA]</scope>
    <source>
        <strain evidence="7">DSM 11293 / JCM 15392 / SEBR 4228</strain>
    </source>
</reference>
<dbReference type="CDD" id="cd06100">
    <property type="entry name" value="CCL_ACL-C"/>
    <property type="match status" value="1"/>
</dbReference>
<name>E1RAR0_SEDSS</name>
<dbReference type="PANTHER" id="PTHR11739">
    <property type="entry name" value="CITRATE SYNTHASE"/>
    <property type="match status" value="1"/>
</dbReference>
<evidence type="ECO:0000256" key="3">
    <source>
        <dbReference type="ARBA" id="ARBA00012972"/>
    </source>
</evidence>
<dbReference type="PANTHER" id="PTHR11739:SF4">
    <property type="entry name" value="CITRATE SYNTHASE, PEROXISOMAL"/>
    <property type="match status" value="1"/>
</dbReference>
<sequence>MSEYKSDIPDITQIGDEGIRYRGTMMDDLIGPFGFARSLGLLITGKRPSETQARMIDALLVSAADHGEKAPSACITISAASARASLGASVAAGLLAVGDVHGGAARQCAAMLLEAGKEKDLRELLRRRLESEKRIPGFGHRIYREKDPRATLLLQLAAELGLAGRCCGLLQEVERLLPELVGKTLVLNIDGAHGAILADLGWEPSMCEALFIVARSAGLCAHALEDFSSRRPLQFISELQGGR</sequence>
<dbReference type="Proteomes" id="UP000002318">
    <property type="component" value="Chromosome"/>
</dbReference>
<evidence type="ECO:0000256" key="4">
    <source>
        <dbReference type="ARBA" id="ARBA00022679"/>
    </source>
</evidence>
<comment type="similarity">
    <text evidence="2 5">Belongs to the citrate synthase family.</text>
</comment>
<organism evidence="6 7">
    <name type="scientific">Sediminispirochaeta smaragdinae (strain DSM 11293 / JCM 15392 / SEBR 4228)</name>
    <name type="common">Spirochaeta smaragdinae</name>
    <dbReference type="NCBI Taxonomy" id="573413"/>
    <lineage>
        <taxon>Bacteria</taxon>
        <taxon>Pseudomonadati</taxon>
        <taxon>Spirochaetota</taxon>
        <taxon>Spirochaetia</taxon>
        <taxon>Spirochaetales</taxon>
        <taxon>Spirochaetaceae</taxon>
        <taxon>Sediminispirochaeta</taxon>
    </lineage>
</organism>
<dbReference type="GO" id="GO:0005829">
    <property type="term" value="C:cytosol"/>
    <property type="evidence" value="ECO:0007669"/>
    <property type="project" value="TreeGrafter"/>
</dbReference>
<dbReference type="KEGG" id="ssm:Spirs_3332"/>
<keyword evidence="7" id="KW-1185">Reference proteome</keyword>
<dbReference type="GO" id="GO:0036440">
    <property type="term" value="F:citrate synthase activity"/>
    <property type="evidence" value="ECO:0007669"/>
    <property type="project" value="UniProtKB-EC"/>
</dbReference>
<dbReference type="InterPro" id="IPR002020">
    <property type="entry name" value="Citrate_synthase"/>
</dbReference>
<dbReference type="PROSITE" id="PS00480">
    <property type="entry name" value="CITRATE_SYNTHASE"/>
    <property type="match status" value="1"/>
</dbReference>
<evidence type="ECO:0000256" key="1">
    <source>
        <dbReference type="ARBA" id="ARBA00004751"/>
    </source>
</evidence>
<dbReference type="InterPro" id="IPR019810">
    <property type="entry name" value="Citrate_synthase_AS"/>
</dbReference>
<protein>
    <recommendedName>
        <fullName evidence="3">citrate synthase (unknown stereospecificity)</fullName>
        <ecNumber evidence="3">2.3.3.16</ecNumber>
    </recommendedName>
</protein>
<accession>E1RAR0</accession>
<dbReference type="InterPro" id="IPR016142">
    <property type="entry name" value="Citrate_synth-like_lrg_a-sub"/>
</dbReference>
<dbReference type="RefSeq" id="WP_013255887.1">
    <property type="nucleotide sequence ID" value="NC_014364.1"/>
</dbReference>
<dbReference type="GO" id="GO:0006099">
    <property type="term" value="P:tricarboxylic acid cycle"/>
    <property type="evidence" value="ECO:0007669"/>
    <property type="project" value="UniProtKB-UniPathway"/>
</dbReference>
<dbReference type="eggNOG" id="COG0372">
    <property type="taxonomic scope" value="Bacteria"/>
</dbReference>
<evidence type="ECO:0000256" key="2">
    <source>
        <dbReference type="ARBA" id="ARBA00010566"/>
    </source>
</evidence>
<dbReference type="GO" id="GO:0005975">
    <property type="term" value="P:carbohydrate metabolic process"/>
    <property type="evidence" value="ECO:0007669"/>
    <property type="project" value="TreeGrafter"/>
</dbReference>
<gene>
    <name evidence="6" type="ordered locus">Spirs_3332</name>
</gene>
<evidence type="ECO:0000256" key="5">
    <source>
        <dbReference type="RuleBase" id="RU003406"/>
    </source>
</evidence>
<keyword evidence="4 5" id="KW-0808">Transferase</keyword>
<dbReference type="AlphaFoldDB" id="E1RAR0"/>
<dbReference type="UniPathway" id="UPA00223"/>
<dbReference type="STRING" id="573413.Spirs_3332"/>
<dbReference type="EMBL" id="CP002116">
    <property type="protein sequence ID" value="ADK82428.1"/>
    <property type="molecule type" value="Genomic_DNA"/>
</dbReference>
<dbReference type="SUPFAM" id="SSF48256">
    <property type="entry name" value="Citrate synthase"/>
    <property type="match status" value="1"/>
</dbReference>
<evidence type="ECO:0000313" key="6">
    <source>
        <dbReference type="EMBL" id="ADK82428.1"/>
    </source>
</evidence>
<dbReference type="OrthoDB" id="9800864at2"/>